<dbReference type="EMBL" id="UINC01190328">
    <property type="protein sequence ID" value="SVE04439.1"/>
    <property type="molecule type" value="Genomic_DNA"/>
</dbReference>
<feature type="non-terminal residue" evidence="3">
    <location>
        <position position="253"/>
    </location>
</feature>
<name>A0A383AA58_9ZZZZ</name>
<dbReference type="Gene3D" id="3.30.365.10">
    <property type="entry name" value="Aldehyde oxidase/xanthine dehydrogenase, molybdopterin binding domain"/>
    <property type="match status" value="3"/>
</dbReference>
<dbReference type="AlphaFoldDB" id="A0A383AA58"/>
<evidence type="ECO:0000259" key="2">
    <source>
        <dbReference type="Pfam" id="PF02738"/>
    </source>
</evidence>
<dbReference type="SUPFAM" id="SSF56003">
    <property type="entry name" value="Molybdenum cofactor-binding domain"/>
    <property type="match status" value="1"/>
</dbReference>
<sequence>TLNSGGDLDTAFAKADHVVRQTYQVQRLAPAPMEPRGVVADYQPEDDLLTVWDSTQHPHHVREHLVHLLSRTYEGTRVVAPDVGGGFGEKGCLFSEEVLVPYLAVVLGRPIKWMENRQENMTAFHGRGHSMEVQAAVKSDGTILGIRVHIVADLGAYYLLSTPQVPVLTSHRLTGPYRTPAMSVEVQGVVTNKPPTGAYRGAGGPEAAFCMERTIDLIALDLDLDPAEVRRVNFISPEEFPHDTPTGITYDSG</sequence>
<dbReference type="InterPro" id="IPR037165">
    <property type="entry name" value="AldOxase/xan_DH_Mopterin-bd_sf"/>
</dbReference>
<dbReference type="Pfam" id="PF02738">
    <property type="entry name" value="MoCoBD_1"/>
    <property type="match status" value="1"/>
</dbReference>
<keyword evidence="1" id="KW-0500">Molybdenum</keyword>
<feature type="domain" description="Aldehyde oxidase/xanthine dehydrogenase first molybdopterin binding" evidence="2">
    <location>
        <begin position="5"/>
        <end position="234"/>
    </location>
</feature>
<protein>
    <recommendedName>
        <fullName evidence="2">Aldehyde oxidase/xanthine dehydrogenase first molybdopterin binding domain-containing protein</fullName>
    </recommendedName>
</protein>
<proteinExistence type="predicted"/>
<organism evidence="3">
    <name type="scientific">marine metagenome</name>
    <dbReference type="NCBI Taxonomy" id="408172"/>
    <lineage>
        <taxon>unclassified sequences</taxon>
        <taxon>metagenomes</taxon>
        <taxon>ecological metagenomes</taxon>
    </lineage>
</organism>
<dbReference type="PANTHER" id="PTHR11908:SF132">
    <property type="entry name" value="ALDEHYDE OXIDASE 1-RELATED"/>
    <property type="match status" value="1"/>
</dbReference>
<dbReference type="InterPro" id="IPR008274">
    <property type="entry name" value="AldOxase/xan_DH_MoCoBD1"/>
</dbReference>
<evidence type="ECO:0000313" key="3">
    <source>
        <dbReference type="EMBL" id="SVE04439.1"/>
    </source>
</evidence>
<dbReference type="GO" id="GO:0016491">
    <property type="term" value="F:oxidoreductase activity"/>
    <property type="evidence" value="ECO:0007669"/>
    <property type="project" value="InterPro"/>
</dbReference>
<accession>A0A383AA58</accession>
<dbReference type="GO" id="GO:0005506">
    <property type="term" value="F:iron ion binding"/>
    <property type="evidence" value="ECO:0007669"/>
    <property type="project" value="InterPro"/>
</dbReference>
<dbReference type="InterPro" id="IPR016208">
    <property type="entry name" value="Ald_Oxase/xanthine_DH-like"/>
</dbReference>
<reference evidence="3" key="1">
    <citation type="submission" date="2018-05" db="EMBL/GenBank/DDBJ databases">
        <authorList>
            <person name="Lanie J.A."/>
            <person name="Ng W.-L."/>
            <person name="Kazmierczak K.M."/>
            <person name="Andrzejewski T.M."/>
            <person name="Davidsen T.M."/>
            <person name="Wayne K.J."/>
            <person name="Tettelin H."/>
            <person name="Glass J.I."/>
            <person name="Rusch D."/>
            <person name="Podicherti R."/>
            <person name="Tsui H.-C.T."/>
            <person name="Winkler M.E."/>
        </authorList>
    </citation>
    <scope>NUCLEOTIDE SEQUENCE</scope>
</reference>
<evidence type="ECO:0000256" key="1">
    <source>
        <dbReference type="ARBA" id="ARBA00022505"/>
    </source>
</evidence>
<gene>
    <name evidence="3" type="ORF">METZ01_LOCUS457293</name>
</gene>
<feature type="non-terminal residue" evidence="3">
    <location>
        <position position="1"/>
    </location>
</feature>
<dbReference type="PANTHER" id="PTHR11908">
    <property type="entry name" value="XANTHINE DEHYDROGENASE"/>
    <property type="match status" value="1"/>
</dbReference>